<dbReference type="KEGG" id="lpav:PLANPX_3728"/>
<dbReference type="Pfam" id="PF07963">
    <property type="entry name" value="N_methyl"/>
    <property type="match status" value="1"/>
</dbReference>
<keyword evidence="1" id="KW-1133">Transmembrane helix</keyword>
<dbReference type="InterPro" id="IPR045584">
    <property type="entry name" value="Pilin-like"/>
</dbReference>
<reference evidence="4" key="1">
    <citation type="submission" date="2019-10" db="EMBL/GenBank/DDBJ databases">
        <title>Lacipirellula parvula gen. nov., sp. nov., representing a lineage of planctomycetes widespread in freshwater anoxic habitats, and description of the family Lacipirellulaceae.</title>
        <authorList>
            <person name="Dedysh S.N."/>
            <person name="Kulichevskaya I.S."/>
            <person name="Beletsky A.V."/>
            <person name="Rakitin A.L."/>
            <person name="Mardanov A.V."/>
            <person name="Ivanova A.A."/>
            <person name="Saltykova V.X."/>
            <person name="Rijpstra W.I.C."/>
            <person name="Sinninghe Damste J.S."/>
            <person name="Ravin N.V."/>
        </authorList>
    </citation>
    <scope>NUCLEOTIDE SEQUENCE [LARGE SCALE GENOMIC DNA]</scope>
    <source>
        <strain evidence="4">PX69</strain>
    </source>
</reference>
<accession>A0A5K7XIH2</accession>
<evidence type="ECO:0000313" key="3">
    <source>
        <dbReference type="EMBL" id="BBO34116.1"/>
    </source>
</evidence>
<dbReference type="Proteomes" id="UP000326837">
    <property type="component" value="Chromosome"/>
</dbReference>
<evidence type="ECO:0000256" key="1">
    <source>
        <dbReference type="SAM" id="Phobius"/>
    </source>
</evidence>
<keyword evidence="4" id="KW-1185">Reference proteome</keyword>
<dbReference type="InterPro" id="IPR011453">
    <property type="entry name" value="DUF1559"/>
</dbReference>
<dbReference type="RefSeq" id="WP_152099755.1">
    <property type="nucleotide sequence ID" value="NZ_AP021861.1"/>
</dbReference>
<feature type="domain" description="DUF1559" evidence="2">
    <location>
        <begin position="40"/>
        <end position="88"/>
    </location>
</feature>
<organism evidence="3 4">
    <name type="scientific">Lacipirellula parvula</name>
    <dbReference type="NCBI Taxonomy" id="2650471"/>
    <lineage>
        <taxon>Bacteria</taxon>
        <taxon>Pseudomonadati</taxon>
        <taxon>Planctomycetota</taxon>
        <taxon>Planctomycetia</taxon>
        <taxon>Pirellulales</taxon>
        <taxon>Lacipirellulaceae</taxon>
        <taxon>Lacipirellula</taxon>
    </lineage>
</organism>
<dbReference type="Gene3D" id="3.30.700.10">
    <property type="entry name" value="Glycoprotein, Type 4 Pilin"/>
    <property type="match status" value="1"/>
</dbReference>
<dbReference type="InterPro" id="IPR012902">
    <property type="entry name" value="N_methyl_site"/>
</dbReference>
<proteinExistence type="predicted"/>
<name>A0A5K7XIH2_9BACT</name>
<protein>
    <recommendedName>
        <fullName evidence="2">DUF1559 domain-containing protein</fullName>
    </recommendedName>
</protein>
<dbReference type="Pfam" id="PF07596">
    <property type="entry name" value="SBP_bac_10"/>
    <property type="match status" value="1"/>
</dbReference>
<keyword evidence="1" id="KW-0812">Transmembrane</keyword>
<dbReference type="PANTHER" id="PTHR30093:SF2">
    <property type="entry name" value="TYPE II SECRETION SYSTEM PROTEIN H"/>
    <property type="match status" value="1"/>
</dbReference>
<dbReference type="SUPFAM" id="SSF54523">
    <property type="entry name" value="Pili subunits"/>
    <property type="match status" value="1"/>
</dbReference>
<dbReference type="NCBIfam" id="TIGR02532">
    <property type="entry name" value="IV_pilin_GFxxxE"/>
    <property type="match status" value="1"/>
</dbReference>
<feature type="transmembrane region" description="Helical" evidence="1">
    <location>
        <begin position="12"/>
        <end position="37"/>
    </location>
</feature>
<keyword evidence="1" id="KW-0472">Membrane</keyword>
<sequence>MNYRRTHPAARPAFTLVELLVVIAIIAILLGLLLPAVSNSREAARRTQCLSNLRQMALAAHMHADRHAGRYPIAYYTAQRDGVHYSYCWDLTTIKPPAAAAYVVPGILWEDAGPLEIQQCPSFDGAANWAIDPYTGYNYNTSYIGHGESENILEPATQKSIQAPTRTAIFGDGQYAAGANKFMRAPFDSEGDDTFNGRYAGTQGYRHLDTTCVAFCDGHAEVRAERFTETDDYQGAKQIATGTGFLSPDNSVYGEPE</sequence>
<gene>
    <name evidence="3" type="ORF">PLANPX_3728</name>
</gene>
<dbReference type="PANTHER" id="PTHR30093">
    <property type="entry name" value="GENERAL SECRETION PATHWAY PROTEIN G"/>
    <property type="match status" value="1"/>
</dbReference>
<dbReference type="AlphaFoldDB" id="A0A5K7XIH2"/>
<dbReference type="EMBL" id="AP021861">
    <property type="protein sequence ID" value="BBO34116.1"/>
    <property type="molecule type" value="Genomic_DNA"/>
</dbReference>
<evidence type="ECO:0000313" key="4">
    <source>
        <dbReference type="Proteomes" id="UP000326837"/>
    </source>
</evidence>
<evidence type="ECO:0000259" key="2">
    <source>
        <dbReference type="Pfam" id="PF07596"/>
    </source>
</evidence>